<evidence type="ECO:0000313" key="8">
    <source>
        <dbReference type="Proteomes" id="UP001249851"/>
    </source>
</evidence>
<evidence type="ECO:0000256" key="3">
    <source>
        <dbReference type="ARBA" id="ARBA00023119"/>
    </source>
</evidence>
<dbReference type="Proteomes" id="UP001249851">
    <property type="component" value="Unassembled WGS sequence"/>
</dbReference>
<name>A0AAD9VF37_ACRCE</name>
<comment type="subcellular location">
    <subcellularLocation>
        <location evidence="1">Secreted</location>
    </subcellularLocation>
</comment>
<evidence type="ECO:0000259" key="5">
    <source>
        <dbReference type="PROSITE" id="PS50948"/>
    </source>
</evidence>
<keyword evidence="4" id="KW-1015">Disulfide bond</keyword>
<dbReference type="NCBIfam" id="NF040941">
    <property type="entry name" value="GGGWT_bact"/>
    <property type="match status" value="2"/>
</dbReference>
<dbReference type="InterPro" id="IPR000885">
    <property type="entry name" value="Fib_collagen_C"/>
</dbReference>
<evidence type="ECO:0000256" key="2">
    <source>
        <dbReference type="ARBA" id="ARBA00022525"/>
    </source>
</evidence>
<reference evidence="7" key="2">
    <citation type="journal article" date="2023" name="Science">
        <title>Genomic signatures of disease resistance in endangered staghorn corals.</title>
        <authorList>
            <person name="Vollmer S.V."/>
            <person name="Selwyn J.D."/>
            <person name="Despard B.A."/>
            <person name="Roesel C.L."/>
        </authorList>
    </citation>
    <scope>NUCLEOTIDE SEQUENCE</scope>
    <source>
        <strain evidence="7">K2</strain>
    </source>
</reference>
<feature type="domain" description="Fibrinogen C-terminal" evidence="6">
    <location>
        <begin position="500"/>
        <end position="551"/>
    </location>
</feature>
<keyword evidence="8" id="KW-1185">Reference proteome</keyword>
<protein>
    <recommendedName>
        <fullName evidence="9">Fibrinogen C-terminal domain-containing protein</fullName>
    </recommendedName>
</protein>
<organism evidence="7 8">
    <name type="scientific">Acropora cervicornis</name>
    <name type="common">Staghorn coral</name>
    <dbReference type="NCBI Taxonomy" id="6130"/>
    <lineage>
        <taxon>Eukaryota</taxon>
        <taxon>Metazoa</taxon>
        <taxon>Cnidaria</taxon>
        <taxon>Anthozoa</taxon>
        <taxon>Hexacorallia</taxon>
        <taxon>Scleractinia</taxon>
        <taxon>Astrocoeniina</taxon>
        <taxon>Acroporidae</taxon>
        <taxon>Acropora</taxon>
    </lineage>
</organism>
<dbReference type="Gene3D" id="3.50.4.10">
    <property type="entry name" value="Hepatocyte Growth Factor"/>
    <property type="match status" value="1"/>
</dbReference>
<dbReference type="PROSITE" id="PS50948">
    <property type="entry name" value="PAN"/>
    <property type="match status" value="2"/>
</dbReference>
<dbReference type="AlphaFoldDB" id="A0AAD9VF37"/>
<dbReference type="PROSITE" id="PS51406">
    <property type="entry name" value="FIBRINOGEN_C_2"/>
    <property type="match status" value="2"/>
</dbReference>
<dbReference type="GO" id="GO:0070492">
    <property type="term" value="F:oligosaccharide binding"/>
    <property type="evidence" value="ECO:0007669"/>
    <property type="project" value="TreeGrafter"/>
</dbReference>
<keyword evidence="3" id="KW-0176">Collagen</keyword>
<dbReference type="SUPFAM" id="SSF57414">
    <property type="entry name" value="Hairpin loop containing domain-like"/>
    <property type="match status" value="2"/>
</dbReference>
<comment type="caution">
    <text evidence="7">The sequence shown here is derived from an EMBL/GenBank/DDBJ whole genome shotgun (WGS) entry which is preliminary data.</text>
</comment>
<dbReference type="GO" id="GO:0005615">
    <property type="term" value="C:extracellular space"/>
    <property type="evidence" value="ECO:0007669"/>
    <property type="project" value="TreeGrafter"/>
</dbReference>
<dbReference type="InterPro" id="IPR002181">
    <property type="entry name" value="Fibrinogen_a/b/g_C_dom"/>
</dbReference>
<dbReference type="EMBL" id="JARQWQ010000005">
    <property type="protein sequence ID" value="KAK2572074.1"/>
    <property type="molecule type" value="Genomic_DNA"/>
</dbReference>
<dbReference type="GO" id="GO:0005201">
    <property type="term" value="F:extracellular matrix structural constituent"/>
    <property type="evidence" value="ECO:0007669"/>
    <property type="project" value="InterPro"/>
</dbReference>
<dbReference type="PANTHER" id="PTHR16146">
    <property type="entry name" value="INTELECTIN"/>
    <property type="match status" value="1"/>
</dbReference>
<gene>
    <name evidence="7" type="ORF">P5673_003518</name>
</gene>
<reference evidence="7" key="1">
    <citation type="journal article" date="2023" name="G3 (Bethesda)">
        <title>Whole genome assembly and annotation of the endangered Caribbean coral Acropora cervicornis.</title>
        <authorList>
            <person name="Selwyn J.D."/>
            <person name="Vollmer S.V."/>
        </authorList>
    </citation>
    <scope>NUCLEOTIDE SEQUENCE</scope>
    <source>
        <strain evidence="7">K2</strain>
    </source>
</reference>
<dbReference type="PANTHER" id="PTHR16146:SF46">
    <property type="entry name" value="INTELECTIN-1A-RELATED"/>
    <property type="match status" value="1"/>
</dbReference>
<dbReference type="SMART" id="SM00473">
    <property type="entry name" value="PAN_AP"/>
    <property type="match status" value="2"/>
</dbReference>
<dbReference type="Pfam" id="PF00024">
    <property type="entry name" value="PAN_1"/>
    <property type="match status" value="2"/>
</dbReference>
<dbReference type="Gene3D" id="2.60.120.1000">
    <property type="match status" value="2"/>
</dbReference>
<accession>A0AAD9VF37</accession>
<feature type="domain" description="Apple" evidence="5">
    <location>
        <begin position="412"/>
        <end position="497"/>
    </location>
</feature>
<evidence type="ECO:0000259" key="6">
    <source>
        <dbReference type="PROSITE" id="PS51406"/>
    </source>
</evidence>
<keyword evidence="2" id="KW-0964">Secreted</keyword>
<proteinExistence type="predicted"/>
<dbReference type="InterPro" id="IPR036056">
    <property type="entry name" value="Fibrinogen-like_C"/>
</dbReference>
<evidence type="ECO:0000256" key="4">
    <source>
        <dbReference type="ARBA" id="ARBA00023157"/>
    </source>
</evidence>
<dbReference type="PROSITE" id="PS51257">
    <property type="entry name" value="PROKAR_LIPOPROTEIN"/>
    <property type="match status" value="1"/>
</dbReference>
<sequence>MHNKLFSLNLGVTSCPSCNKAEIADRYGVLTLLEHEKEEKDMLIRDQVIEQSLVSSPFKQDFINEIKLVSIYVQQTDTLLFAKLRKDSVTFSPHMLASLAVMLFVLVANIDNTTEELRKNKIFETFDGFHLSGHVMQLIQTTDEFDCGFRCLRNQHCRSYNSKDTGGTIYGKTICQLNNQTRLTAPDFFKPTPGFTYFEKAVKGWHLSYPGRSCKDILESEDSVGDGEYWIDPEGNGKSLKVYCDMTTAGGGWLLIFNGVIDDNSSLAQITTQDDYRKIGDFQSKALILTNNAFFELRKHLAFRQLRFHCYKPGVRTFHVATIANSTGESVIRYFTGQVGEFPKASGSFTRLPGDNSLLALRPADWGMEGPRFKPFVKLRMDSVTFSPYMLASLAVMLFVLVTNIDNTTEELQKNKIFETFDGFHLSGHVMELIQTTDEFDCGLRCLRNQHCRSYNTMDTGDNMYGKTICQLNNQTRLTAPDFFKPTPGFTYFEKAVKGWHSSHPGRSCKDILESEDCVGDGEYWIDPEGNGKSLKVYCDMTTAGGGWLLIFNMVIDRSGPLPPLTPQDDYRKIGDFQSKALILTNNAFFELRKHLAFRQLRFHCYKPGVRTFHVVTIANSTGESVVRYFTGQVEEFPKASGSFTRLPGDNSLLALRPADWGYENGTYKVGKWSHQGTKALWDHAAFILYSAH</sequence>
<dbReference type="InterPro" id="IPR003609">
    <property type="entry name" value="Pan_app"/>
</dbReference>
<dbReference type="SUPFAM" id="SSF56496">
    <property type="entry name" value="Fibrinogen C-terminal domain-like"/>
    <property type="match status" value="2"/>
</dbReference>
<feature type="domain" description="Fibrinogen C-terminal" evidence="6">
    <location>
        <begin position="205"/>
        <end position="256"/>
    </location>
</feature>
<evidence type="ECO:0000256" key="1">
    <source>
        <dbReference type="ARBA" id="ARBA00004613"/>
    </source>
</evidence>
<evidence type="ECO:0008006" key="9">
    <source>
        <dbReference type="Google" id="ProtNLM"/>
    </source>
</evidence>
<dbReference type="Pfam" id="PF01410">
    <property type="entry name" value="COLFI"/>
    <property type="match status" value="2"/>
</dbReference>
<feature type="domain" description="Apple" evidence="5">
    <location>
        <begin position="117"/>
        <end position="202"/>
    </location>
</feature>
<dbReference type="GO" id="GO:0005581">
    <property type="term" value="C:collagen trimer"/>
    <property type="evidence" value="ECO:0007669"/>
    <property type="project" value="UniProtKB-KW"/>
</dbReference>
<evidence type="ECO:0000313" key="7">
    <source>
        <dbReference type="EMBL" id="KAK2572074.1"/>
    </source>
</evidence>